<feature type="transmembrane region" description="Helical" evidence="9">
    <location>
        <begin position="439"/>
        <end position="459"/>
    </location>
</feature>
<feature type="domain" description="CSC1/OSCA1-like cytosolic" evidence="12">
    <location>
        <begin position="213"/>
        <end position="379"/>
    </location>
</feature>
<gene>
    <name evidence="13" type="ORF">L228DRAFT_240020</name>
</gene>
<feature type="transmembrane region" description="Helical" evidence="9">
    <location>
        <begin position="123"/>
        <end position="142"/>
    </location>
</feature>
<feature type="transmembrane region" description="Helical" evidence="9">
    <location>
        <begin position="528"/>
        <end position="550"/>
    </location>
</feature>
<feature type="transmembrane region" description="Helical" evidence="9">
    <location>
        <begin position="486"/>
        <end position="508"/>
    </location>
</feature>
<proteinExistence type="inferred from homology"/>
<keyword evidence="7" id="KW-0175">Coiled coil</keyword>
<keyword evidence="6 9" id="KW-0472">Membrane</keyword>
<dbReference type="PANTHER" id="PTHR13018">
    <property type="entry name" value="PROBABLE MEMBRANE PROTEIN DUF221-RELATED"/>
    <property type="match status" value="1"/>
</dbReference>
<keyword evidence="14" id="KW-1185">Reference proteome</keyword>
<dbReference type="GeneID" id="28896335"/>
<comment type="similarity">
    <text evidence="2">Belongs to the CSC1 (TC 1.A.17) family.</text>
</comment>
<evidence type="ECO:0000256" key="3">
    <source>
        <dbReference type="ARBA" id="ARBA00022448"/>
    </source>
</evidence>
<evidence type="ECO:0000259" key="12">
    <source>
        <dbReference type="Pfam" id="PF14703"/>
    </source>
</evidence>
<feature type="transmembrane region" description="Helical" evidence="9">
    <location>
        <begin position="37"/>
        <end position="59"/>
    </location>
</feature>
<protein>
    <submittedName>
        <fullName evidence="13">Putative DUF221 domain protein</fullName>
    </submittedName>
</protein>
<keyword evidence="4 9" id="KW-0812">Transmembrane</keyword>
<feature type="compositionally biased region" description="Polar residues" evidence="8">
    <location>
        <begin position="939"/>
        <end position="948"/>
    </location>
</feature>
<evidence type="ECO:0000313" key="13">
    <source>
        <dbReference type="EMBL" id="KZF21141.1"/>
    </source>
</evidence>
<feature type="region of interest" description="Disordered" evidence="8">
    <location>
        <begin position="854"/>
        <end position="987"/>
    </location>
</feature>
<dbReference type="Pfam" id="PF14703">
    <property type="entry name" value="PHM7_cyt"/>
    <property type="match status" value="1"/>
</dbReference>
<comment type="subcellular location">
    <subcellularLocation>
        <location evidence="1">Membrane</location>
        <topology evidence="1">Multi-pass membrane protein</topology>
    </subcellularLocation>
</comment>
<keyword evidence="5 9" id="KW-1133">Transmembrane helix</keyword>
<dbReference type="OrthoDB" id="2150324at2759"/>
<feature type="compositionally biased region" description="Basic and acidic residues" evidence="8">
    <location>
        <begin position="894"/>
        <end position="906"/>
    </location>
</feature>
<dbReference type="Pfam" id="PF13967">
    <property type="entry name" value="RSN1_TM"/>
    <property type="match status" value="1"/>
</dbReference>
<organism evidence="13 14">
    <name type="scientific">Xylona heveae (strain CBS 132557 / TC161)</name>
    <dbReference type="NCBI Taxonomy" id="1328760"/>
    <lineage>
        <taxon>Eukaryota</taxon>
        <taxon>Fungi</taxon>
        <taxon>Dikarya</taxon>
        <taxon>Ascomycota</taxon>
        <taxon>Pezizomycotina</taxon>
        <taxon>Xylonomycetes</taxon>
        <taxon>Xylonales</taxon>
        <taxon>Xylonaceae</taxon>
        <taxon>Xylona</taxon>
    </lineage>
</organism>
<evidence type="ECO:0000256" key="9">
    <source>
        <dbReference type="SAM" id="Phobius"/>
    </source>
</evidence>
<evidence type="ECO:0000259" key="11">
    <source>
        <dbReference type="Pfam" id="PF13967"/>
    </source>
</evidence>
<dbReference type="Pfam" id="PF02714">
    <property type="entry name" value="RSN1_7TM"/>
    <property type="match status" value="1"/>
</dbReference>
<name>A0A165FM37_XYLHT</name>
<evidence type="ECO:0000259" key="10">
    <source>
        <dbReference type="Pfam" id="PF02714"/>
    </source>
</evidence>
<feature type="domain" description="CSC1/OSCA1-like 7TM region" evidence="10">
    <location>
        <begin position="391"/>
        <end position="673"/>
    </location>
</feature>
<evidence type="ECO:0000256" key="7">
    <source>
        <dbReference type="SAM" id="Coils"/>
    </source>
</evidence>
<dbReference type="EMBL" id="KV407461">
    <property type="protein sequence ID" value="KZF21141.1"/>
    <property type="molecule type" value="Genomic_DNA"/>
</dbReference>
<dbReference type="InterPro" id="IPR032880">
    <property type="entry name" value="CSC1/OSCA1-like_N"/>
</dbReference>
<reference evidence="13 14" key="1">
    <citation type="journal article" date="2016" name="Fungal Biol.">
        <title>The genome of Xylona heveae provides a window into fungal endophytism.</title>
        <authorList>
            <person name="Gazis R."/>
            <person name="Kuo A."/>
            <person name="Riley R."/>
            <person name="LaButti K."/>
            <person name="Lipzen A."/>
            <person name="Lin J."/>
            <person name="Amirebrahimi M."/>
            <person name="Hesse C.N."/>
            <person name="Spatafora J.W."/>
            <person name="Henrissat B."/>
            <person name="Hainaut M."/>
            <person name="Grigoriev I.V."/>
            <person name="Hibbett D.S."/>
        </authorList>
    </citation>
    <scope>NUCLEOTIDE SEQUENCE [LARGE SCALE GENOMIC DNA]</scope>
    <source>
        <strain evidence="13 14">TC161</strain>
    </source>
</reference>
<dbReference type="Proteomes" id="UP000076632">
    <property type="component" value="Unassembled WGS sequence"/>
</dbReference>
<feature type="compositionally biased region" description="Low complexity" evidence="8">
    <location>
        <begin position="863"/>
        <end position="882"/>
    </location>
</feature>
<feature type="domain" description="CSC1/OSCA1-like N-terminal transmembrane" evidence="11">
    <location>
        <begin position="37"/>
        <end position="189"/>
    </location>
</feature>
<dbReference type="AlphaFoldDB" id="A0A165FM37"/>
<evidence type="ECO:0000256" key="4">
    <source>
        <dbReference type="ARBA" id="ARBA00022692"/>
    </source>
</evidence>
<evidence type="ECO:0000313" key="14">
    <source>
        <dbReference type="Proteomes" id="UP000076632"/>
    </source>
</evidence>
<dbReference type="PANTHER" id="PTHR13018:SF149">
    <property type="entry name" value="DOMAIN PROTEIN, PUTATIVE (AFU_ORTHOLOGUE AFUA_3G11660)-RELATED"/>
    <property type="match status" value="1"/>
</dbReference>
<dbReference type="InterPro" id="IPR003864">
    <property type="entry name" value="CSC1/OSCA1-like_7TM"/>
</dbReference>
<keyword evidence="3" id="KW-0813">Transport</keyword>
<feature type="transmembrane region" description="Helical" evidence="9">
    <location>
        <begin position="597"/>
        <end position="618"/>
    </location>
</feature>
<dbReference type="RefSeq" id="XP_018186696.1">
    <property type="nucleotide sequence ID" value="XM_018331198.1"/>
</dbReference>
<accession>A0A165FM37</accession>
<feature type="transmembrane region" description="Helical" evidence="9">
    <location>
        <begin position="396"/>
        <end position="419"/>
    </location>
</feature>
<feature type="transmembrane region" description="Helical" evidence="9">
    <location>
        <begin position="680"/>
        <end position="699"/>
    </location>
</feature>
<dbReference type="GO" id="GO:0005227">
    <property type="term" value="F:calcium-activated cation channel activity"/>
    <property type="evidence" value="ECO:0007669"/>
    <property type="project" value="InterPro"/>
</dbReference>
<evidence type="ECO:0000256" key="1">
    <source>
        <dbReference type="ARBA" id="ARBA00004141"/>
    </source>
</evidence>
<feature type="transmembrane region" description="Helical" evidence="9">
    <location>
        <begin position="654"/>
        <end position="674"/>
    </location>
</feature>
<dbReference type="GO" id="GO:0005886">
    <property type="term" value="C:plasma membrane"/>
    <property type="evidence" value="ECO:0007669"/>
    <property type="project" value="TreeGrafter"/>
</dbReference>
<feature type="transmembrane region" description="Helical" evidence="9">
    <location>
        <begin position="624"/>
        <end position="642"/>
    </location>
</feature>
<evidence type="ECO:0000256" key="5">
    <source>
        <dbReference type="ARBA" id="ARBA00022989"/>
    </source>
</evidence>
<dbReference type="InParanoid" id="A0A165FM37"/>
<evidence type="ECO:0000256" key="8">
    <source>
        <dbReference type="SAM" id="MobiDB-lite"/>
    </source>
</evidence>
<dbReference type="STRING" id="1328760.A0A165FM37"/>
<evidence type="ECO:0000256" key="6">
    <source>
        <dbReference type="ARBA" id="ARBA00023136"/>
    </source>
</evidence>
<feature type="coiled-coil region" evidence="7">
    <location>
        <begin position="309"/>
        <end position="336"/>
    </location>
</feature>
<dbReference type="InterPro" id="IPR045122">
    <property type="entry name" value="Csc1-like"/>
</dbReference>
<sequence>MVSAQGLVARDGTGNQGLDEFLSLISNPFATSLQVNAFWASLVTSVTLTVIIALCFSFLRPYNSWVYAPKVKHADEKHAPPVLGNGVFAWVNPVMTTREASLFDKLGLDAIVFLRFTRMCRDLFLVMSVIGCGIIIPVNVAFSKSPGTGSLADRAFMMMTPQNVVGKPMWAQVIVAWAFDIIIAVVLWFHYRTITRLRRQYFDSTEYQHALHSRTLMLTGIPKAYRTDEGIGRIIDGIKATPEPPRCAIARNVKDLPELIESHDDAVRKLESYLAKYLKNPDKLPPNRPTCRVPKKDNSYKEGQKVDAIDYLTERIRALEAEIKDVRESIDKRNAMPYGFASYQTIPEAHAVAYTARKKHPQGARVGLAPKPNDLIWKNLPLTQKTRRWRGFVNNIWVAVLTLIWVVPNALIAVFLSNLYNLGLVWPGFQKQLYANQRWWAIIQGILSPAITSLFYLLLPTIFRRLSMRAGDLTKTSRERHVMHKLYAFFVFNNLIIFSLFATLWNFVSAVINAKKENQNAWEAIKSGHLFFKVMSALCQVSTYWVTWILQRNLGAAADLAQIWNLSTTWFARKCLSPTPRQLIEWTAPPAFDYASYYNYFLFYATIALCFATLQPIILPVTALYFGIDAWLKKYLLLYVFITKTESGGQFWRVLFNRFLFATVLANVIVALVVVAKGTWIMLICMAPLPILLLGYKIYCNKVFDDRMHYYTKSLSTDAESTLAIPPEIAAKNARKNERLAVRFGHPVLYKPLITPMVHAKAQHMLSQIYSGRLDQDSDTASVAGYSDIFMQNMTQGHPGKSANAAAPFEVVPENHLDFSYYKNRDEFGDEHGGGEIFGRPIDAVSIRSPTPRSFFAFEDRPGSPASSSRASSPAPSRLQRAMSGDTAGYSRPPLEHRSSSSESREGLGSSGYVDLGDPGRVAMYRDSNESETRLLNAAASSPRSNPRVQEFSHDRSGSPRGYPRGYGNVPQDEMDLSYDSYRRGYR</sequence>
<feature type="transmembrane region" description="Helical" evidence="9">
    <location>
        <begin position="169"/>
        <end position="191"/>
    </location>
</feature>
<evidence type="ECO:0000256" key="2">
    <source>
        <dbReference type="ARBA" id="ARBA00007779"/>
    </source>
</evidence>
<dbReference type="OMA" id="VVCAWAF"/>
<dbReference type="InterPro" id="IPR027815">
    <property type="entry name" value="CSC1/OSCA1-like_cyt"/>
</dbReference>